<keyword evidence="3" id="KW-1185">Reference proteome</keyword>
<dbReference type="EMBL" id="JAAIUW010000011">
    <property type="protein sequence ID" value="KAF7809438.1"/>
    <property type="molecule type" value="Genomic_DNA"/>
</dbReference>
<organism evidence="2 3">
    <name type="scientific">Senna tora</name>
    <dbReference type="NCBI Taxonomy" id="362788"/>
    <lineage>
        <taxon>Eukaryota</taxon>
        <taxon>Viridiplantae</taxon>
        <taxon>Streptophyta</taxon>
        <taxon>Embryophyta</taxon>
        <taxon>Tracheophyta</taxon>
        <taxon>Spermatophyta</taxon>
        <taxon>Magnoliopsida</taxon>
        <taxon>eudicotyledons</taxon>
        <taxon>Gunneridae</taxon>
        <taxon>Pentapetalae</taxon>
        <taxon>rosids</taxon>
        <taxon>fabids</taxon>
        <taxon>Fabales</taxon>
        <taxon>Fabaceae</taxon>
        <taxon>Caesalpinioideae</taxon>
        <taxon>Cassia clade</taxon>
        <taxon>Senna</taxon>
    </lineage>
</organism>
<feature type="region of interest" description="Disordered" evidence="1">
    <location>
        <begin position="16"/>
        <end position="40"/>
    </location>
</feature>
<sequence length="40" mass="4314">MGKGRRCHVDASVEYSAPNRGNGIFEESRGAAQRKVGHNA</sequence>
<protein>
    <submittedName>
        <fullName evidence="2">Uncharacterized protein</fullName>
    </submittedName>
</protein>
<gene>
    <name evidence="2" type="ORF">G2W53_036181</name>
</gene>
<dbReference type="AlphaFoldDB" id="A0A834SS44"/>
<reference evidence="2" key="1">
    <citation type="submission" date="2020-09" db="EMBL/GenBank/DDBJ databases">
        <title>Genome-Enabled Discovery of Anthraquinone Biosynthesis in Senna tora.</title>
        <authorList>
            <person name="Kang S.-H."/>
            <person name="Pandey R.P."/>
            <person name="Lee C.-M."/>
            <person name="Sim J.-S."/>
            <person name="Jeong J.-T."/>
            <person name="Choi B.-S."/>
            <person name="Jung M."/>
            <person name="Ginzburg D."/>
            <person name="Zhao K."/>
            <person name="Won S.Y."/>
            <person name="Oh T.-J."/>
            <person name="Yu Y."/>
            <person name="Kim N.-H."/>
            <person name="Lee O.R."/>
            <person name="Lee T.-H."/>
            <person name="Bashyal P."/>
            <person name="Kim T.-S."/>
            <person name="Lee W.-H."/>
            <person name="Kawkins C."/>
            <person name="Kim C.-K."/>
            <person name="Kim J.S."/>
            <person name="Ahn B.O."/>
            <person name="Rhee S.Y."/>
            <person name="Sohng J.K."/>
        </authorList>
    </citation>
    <scope>NUCLEOTIDE SEQUENCE</scope>
    <source>
        <tissue evidence="2">Leaf</tissue>
    </source>
</reference>
<accession>A0A834SS44</accession>
<proteinExistence type="predicted"/>
<evidence type="ECO:0000256" key="1">
    <source>
        <dbReference type="SAM" id="MobiDB-lite"/>
    </source>
</evidence>
<dbReference type="Proteomes" id="UP000634136">
    <property type="component" value="Unassembled WGS sequence"/>
</dbReference>
<comment type="caution">
    <text evidence="2">The sequence shown here is derived from an EMBL/GenBank/DDBJ whole genome shotgun (WGS) entry which is preliminary data.</text>
</comment>
<evidence type="ECO:0000313" key="3">
    <source>
        <dbReference type="Proteomes" id="UP000634136"/>
    </source>
</evidence>
<evidence type="ECO:0000313" key="2">
    <source>
        <dbReference type="EMBL" id="KAF7809438.1"/>
    </source>
</evidence>
<name>A0A834SS44_9FABA</name>